<evidence type="ECO:0000259" key="2">
    <source>
        <dbReference type="Pfam" id="PF00656"/>
    </source>
</evidence>
<gene>
    <name evidence="3" type="ORF">MNB_SV-12-160</name>
</gene>
<feature type="domain" description="Peptidase C14 caspase" evidence="2">
    <location>
        <begin position="255"/>
        <end position="356"/>
    </location>
</feature>
<evidence type="ECO:0000256" key="1">
    <source>
        <dbReference type="SAM" id="MobiDB-lite"/>
    </source>
</evidence>
<sequence>MVKRFFKIWIGLLAILVLNSCVNTPTVNKAPKKIIKKKEYKVPLSNRGKYLYSMLVDKTTGKFVKELLPNETYDKSRFEEIKVYNGGAYPSYHPSQIKQHQSSIFKDTTFDSIKTTGTVLVGLFDDKKFIKIANNAIKRIKEIEAIKYSKVKFDIDFRIDTSINEEYATATILIHHRPSLQLNRAVFYVNGSAMYADRLSSVDVSPILRKETYKVGLPTGKNRVKVRFSSLDGKRVAKNATVENLFKGKTTFHIVAIGVDKFPNWTIDRTLKNAVNDANYIKKVFQERSSKLFIHGLQIKPYSLDTNSTTKESISKLIEEVRKSIKPNDYFLLYVASHGIIKGTGEDKRYYFAPSDLSATETPTLTHPHSSPSPNKLSTTPILLA</sequence>
<protein>
    <recommendedName>
        <fullName evidence="2">Peptidase C14 caspase domain-containing protein</fullName>
    </recommendedName>
</protein>
<reference evidence="3" key="1">
    <citation type="submission" date="2016-10" db="EMBL/GenBank/DDBJ databases">
        <authorList>
            <person name="de Groot N.N."/>
        </authorList>
    </citation>
    <scope>NUCLEOTIDE SEQUENCE</scope>
</reference>
<feature type="compositionally biased region" description="Low complexity" evidence="1">
    <location>
        <begin position="361"/>
        <end position="374"/>
    </location>
</feature>
<dbReference type="GO" id="GO:0004197">
    <property type="term" value="F:cysteine-type endopeptidase activity"/>
    <property type="evidence" value="ECO:0007669"/>
    <property type="project" value="InterPro"/>
</dbReference>
<dbReference type="SUPFAM" id="SSF52129">
    <property type="entry name" value="Caspase-like"/>
    <property type="match status" value="1"/>
</dbReference>
<dbReference type="InterPro" id="IPR011600">
    <property type="entry name" value="Pept_C14_caspase"/>
</dbReference>
<dbReference type="Gene3D" id="3.40.50.1460">
    <property type="match status" value="1"/>
</dbReference>
<name>A0A1W1CGU1_9ZZZZ</name>
<feature type="region of interest" description="Disordered" evidence="1">
    <location>
        <begin position="361"/>
        <end position="385"/>
    </location>
</feature>
<dbReference type="EMBL" id="FPHE01000137">
    <property type="protein sequence ID" value="SFV64965.1"/>
    <property type="molecule type" value="Genomic_DNA"/>
</dbReference>
<dbReference type="GO" id="GO:0006508">
    <property type="term" value="P:proteolysis"/>
    <property type="evidence" value="ECO:0007669"/>
    <property type="project" value="InterPro"/>
</dbReference>
<accession>A0A1W1CGU1</accession>
<feature type="compositionally biased region" description="Polar residues" evidence="1">
    <location>
        <begin position="375"/>
        <end position="385"/>
    </location>
</feature>
<dbReference type="AlphaFoldDB" id="A0A1W1CGU1"/>
<organism evidence="3">
    <name type="scientific">hydrothermal vent metagenome</name>
    <dbReference type="NCBI Taxonomy" id="652676"/>
    <lineage>
        <taxon>unclassified sequences</taxon>
        <taxon>metagenomes</taxon>
        <taxon>ecological metagenomes</taxon>
    </lineage>
</organism>
<proteinExistence type="predicted"/>
<evidence type="ECO:0000313" key="3">
    <source>
        <dbReference type="EMBL" id="SFV64965.1"/>
    </source>
</evidence>
<dbReference type="Pfam" id="PF00656">
    <property type="entry name" value="Peptidase_C14"/>
    <property type="match status" value="1"/>
</dbReference>
<dbReference type="InterPro" id="IPR029030">
    <property type="entry name" value="Caspase-like_dom_sf"/>
</dbReference>